<feature type="domain" description="RING-type" evidence="13">
    <location>
        <begin position="80"/>
        <end position="126"/>
    </location>
</feature>
<dbReference type="SMART" id="SM00184">
    <property type="entry name" value="RING"/>
    <property type="match status" value="1"/>
</dbReference>
<evidence type="ECO:0000256" key="6">
    <source>
        <dbReference type="ARBA" id="ARBA00022723"/>
    </source>
</evidence>
<dbReference type="Pfam" id="PF13639">
    <property type="entry name" value="zf-RING_2"/>
    <property type="match status" value="1"/>
</dbReference>
<dbReference type="GO" id="GO:0008270">
    <property type="term" value="F:zinc ion binding"/>
    <property type="evidence" value="ECO:0007669"/>
    <property type="project" value="UniProtKB-KW"/>
</dbReference>
<dbReference type="GO" id="GO:0061630">
    <property type="term" value="F:ubiquitin protein ligase activity"/>
    <property type="evidence" value="ECO:0007669"/>
    <property type="project" value="UniProtKB-EC"/>
</dbReference>
<dbReference type="PANTHER" id="PTHR45977">
    <property type="entry name" value="TARGET OF ERK KINASE MPK-1"/>
    <property type="match status" value="1"/>
</dbReference>
<dbReference type="PANTHER" id="PTHR45977:SF4">
    <property type="entry name" value="RING-TYPE DOMAIN-CONTAINING PROTEIN"/>
    <property type="match status" value="1"/>
</dbReference>
<evidence type="ECO:0000256" key="10">
    <source>
        <dbReference type="ARBA" id="ARBA00022989"/>
    </source>
</evidence>
<evidence type="ECO:0000259" key="13">
    <source>
        <dbReference type="PROSITE" id="PS50089"/>
    </source>
</evidence>
<accession>A0A6C0LVB2</accession>
<dbReference type="GO" id="GO:0016020">
    <property type="term" value="C:membrane"/>
    <property type="evidence" value="ECO:0007669"/>
    <property type="project" value="UniProtKB-SubCell"/>
</dbReference>
<dbReference type="EMBL" id="MN740569">
    <property type="protein sequence ID" value="QHU34363.1"/>
    <property type="molecule type" value="Genomic_DNA"/>
</dbReference>
<sequence>MCKTKTDSQEHVIMAEFLLKEEREPHWNGLPKTIKRALCSAINVSYNKIHDPSFYNKLHHEWTNNKKCRQTTDQCASIECAICIESYQLDGKDKVTTLLCGHNFCSHCIFKHIQTRGFQASCPMCRYDVFQENNSSSHDLQTDGERFNQMIIENKRIRRRQERRIKRKRARAETQGTLT</sequence>
<organism evidence="14">
    <name type="scientific">viral metagenome</name>
    <dbReference type="NCBI Taxonomy" id="1070528"/>
    <lineage>
        <taxon>unclassified sequences</taxon>
        <taxon>metagenomes</taxon>
        <taxon>organismal metagenomes</taxon>
    </lineage>
</organism>
<evidence type="ECO:0000256" key="2">
    <source>
        <dbReference type="ARBA" id="ARBA00004141"/>
    </source>
</evidence>
<dbReference type="InterPro" id="IPR017907">
    <property type="entry name" value="Znf_RING_CS"/>
</dbReference>
<keyword evidence="5" id="KW-0812">Transmembrane</keyword>
<keyword evidence="4" id="KW-0808">Transferase</keyword>
<evidence type="ECO:0000256" key="7">
    <source>
        <dbReference type="ARBA" id="ARBA00022771"/>
    </source>
</evidence>
<evidence type="ECO:0000313" key="14">
    <source>
        <dbReference type="EMBL" id="QHU34363.1"/>
    </source>
</evidence>
<evidence type="ECO:0000256" key="3">
    <source>
        <dbReference type="ARBA" id="ARBA00012483"/>
    </source>
</evidence>
<keyword evidence="10" id="KW-1133">Transmembrane helix</keyword>
<dbReference type="InterPro" id="IPR013083">
    <property type="entry name" value="Znf_RING/FYVE/PHD"/>
</dbReference>
<dbReference type="SUPFAM" id="SSF57850">
    <property type="entry name" value="RING/U-box"/>
    <property type="match status" value="1"/>
</dbReference>
<evidence type="ECO:0000256" key="11">
    <source>
        <dbReference type="ARBA" id="ARBA00023136"/>
    </source>
</evidence>
<comment type="catalytic activity">
    <reaction evidence="1">
        <text>S-ubiquitinyl-[E2 ubiquitin-conjugating enzyme]-L-cysteine + [acceptor protein]-L-lysine = [E2 ubiquitin-conjugating enzyme]-L-cysteine + N(6)-ubiquitinyl-[acceptor protein]-L-lysine.</text>
        <dbReference type="EC" id="2.3.2.27"/>
    </reaction>
</comment>
<proteinExistence type="predicted"/>
<keyword evidence="9" id="KW-0862">Zinc</keyword>
<dbReference type="AlphaFoldDB" id="A0A6C0LVB2"/>
<reference evidence="14" key="1">
    <citation type="journal article" date="2020" name="Nature">
        <title>Giant virus diversity and host interactions through global metagenomics.</title>
        <authorList>
            <person name="Schulz F."/>
            <person name="Roux S."/>
            <person name="Paez-Espino D."/>
            <person name="Jungbluth S."/>
            <person name="Walsh D.A."/>
            <person name="Denef V.J."/>
            <person name="McMahon K.D."/>
            <person name="Konstantinidis K.T."/>
            <person name="Eloe-Fadrosh E.A."/>
            <person name="Kyrpides N.C."/>
            <person name="Woyke T."/>
        </authorList>
    </citation>
    <scope>NUCLEOTIDE SEQUENCE</scope>
    <source>
        <strain evidence="14">GVMAG-S-1016713-123</strain>
    </source>
</reference>
<keyword evidence="7" id="KW-0863">Zinc-finger</keyword>
<keyword evidence="8" id="KW-0833">Ubl conjugation pathway</keyword>
<feature type="compositionally biased region" description="Basic residues" evidence="12">
    <location>
        <begin position="160"/>
        <end position="170"/>
    </location>
</feature>
<dbReference type="GO" id="GO:0006511">
    <property type="term" value="P:ubiquitin-dependent protein catabolic process"/>
    <property type="evidence" value="ECO:0007669"/>
    <property type="project" value="TreeGrafter"/>
</dbReference>
<protein>
    <recommendedName>
        <fullName evidence="3">RING-type E3 ubiquitin transferase</fullName>
        <ecNumber evidence="3">2.3.2.27</ecNumber>
    </recommendedName>
</protein>
<evidence type="ECO:0000256" key="4">
    <source>
        <dbReference type="ARBA" id="ARBA00022679"/>
    </source>
</evidence>
<keyword evidence="6" id="KW-0479">Metal-binding</keyword>
<feature type="region of interest" description="Disordered" evidence="12">
    <location>
        <begin position="160"/>
        <end position="179"/>
    </location>
</feature>
<evidence type="ECO:0000256" key="12">
    <source>
        <dbReference type="SAM" id="MobiDB-lite"/>
    </source>
</evidence>
<dbReference type="PROSITE" id="PS50089">
    <property type="entry name" value="ZF_RING_2"/>
    <property type="match status" value="1"/>
</dbReference>
<dbReference type="GO" id="GO:0016567">
    <property type="term" value="P:protein ubiquitination"/>
    <property type="evidence" value="ECO:0007669"/>
    <property type="project" value="TreeGrafter"/>
</dbReference>
<dbReference type="PROSITE" id="PS00518">
    <property type="entry name" value="ZF_RING_1"/>
    <property type="match status" value="1"/>
</dbReference>
<dbReference type="InterPro" id="IPR001841">
    <property type="entry name" value="Znf_RING"/>
</dbReference>
<evidence type="ECO:0000256" key="8">
    <source>
        <dbReference type="ARBA" id="ARBA00022786"/>
    </source>
</evidence>
<comment type="subcellular location">
    <subcellularLocation>
        <location evidence="2">Membrane</location>
        <topology evidence="2">Multi-pass membrane protein</topology>
    </subcellularLocation>
</comment>
<dbReference type="EC" id="2.3.2.27" evidence="3"/>
<dbReference type="Gene3D" id="3.30.40.10">
    <property type="entry name" value="Zinc/RING finger domain, C3HC4 (zinc finger)"/>
    <property type="match status" value="1"/>
</dbReference>
<evidence type="ECO:0000256" key="5">
    <source>
        <dbReference type="ARBA" id="ARBA00022692"/>
    </source>
</evidence>
<name>A0A6C0LVB2_9ZZZZ</name>
<evidence type="ECO:0000256" key="1">
    <source>
        <dbReference type="ARBA" id="ARBA00000900"/>
    </source>
</evidence>
<evidence type="ECO:0000256" key="9">
    <source>
        <dbReference type="ARBA" id="ARBA00022833"/>
    </source>
</evidence>
<keyword evidence="11" id="KW-0472">Membrane</keyword>